<organism evidence="1 2">
    <name type="scientific">Nitrolancea hollandica Lb</name>
    <dbReference type="NCBI Taxonomy" id="1129897"/>
    <lineage>
        <taxon>Bacteria</taxon>
        <taxon>Pseudomonadati</taxon>
        <taxon>Thermomicrobiota</taxon>
        <taxon>Thermomicrobia</taxon>
        <taxon>Sphaerobacterales</taxon>
        <taxon>Sphaerobacterineae</taxon>
        <taxon>Sphaerobacteraceae</taxon>
        <taxon>Nitrolancea</taxon>
    </lineage>
</organism>
<evidence type="ECO:0008006" key="3">
    <source>
        <dbReference type="Google" id="ProtNLM"/>
    </source>
</evidence>
<dbReference type="Proteomes" id="UP000004221">
    <property type="component" value="Unassembled WGS sequence"/>
</dbReference>
<protein>
    <recommendedName>
        <fullName evidence="3">N-acetyltransferase domain-containing protein</fullName>
    </recommendedName>
</protein>
<dbReference type="EMBL" id="CAGS01000138">
    <property type="protein sequence ID" value="CCF83342.1"/>
    <property type="molecule type" value="Genomic_DNA"/>
</dbReference>
<evidence type="ECO:0000313" key="1">
    <source>
        <dbReference type="EMBL" id="CCF83342.1"/>
    </source>
</evidence>
<dbReference type="InterPro" id="IPR016181">
    <property type="entry name" value="Acyl_CoA_acyltransferase"/>
</dbReference>
<keyword evidence="2" id="KW-1185">Reference proteome</keyword>
<name>I4EF80_9BACT</name>
<reference evidence="1 2" key="1">
    <citation type="journal article" date="2012" name="ISME J.">
        <title>Nitrification expanded: discovery, physiology and genomics of a nitrite-oxidizing bacterium from the phylum Chloroflexi.</title>
        <authorList>
            <person name="Sorokin D.Y."/>
            <person name="Lucker S."/>
            <person name="Vejmelkova D."/>
            <person name="Kostrikina N.A."/>
            <person name="Kleerebezem R."/>
            <person name="Rijpstra W.I."/>
            <person name="Damste J.S."/>
            <person name="Le Paslier D."/>
            <person name="Muyzer G."/>
            <person name="Wagner M."/>
            <person name="van Loosdrecht M.C."/>
            <person name="Daims H."/>
        </authorList>
    </citation>
    <scope>NUCLEOTIDE SEQUENCE [LARGE SCALE GENOMIC DNA]</scope>
    <source>
        <strain evidence="2">none</strain>
    </source>
</reference>
<dbReference type="AlphaFoldDB" id="I4EF80"/>
<sequence length="326" mass="36315">MLQAQVPLNYPQTVLDHRLSGFLAALPYGRRYRQAFVAEVDGAIVGFAEFQPEPWNYRWMVARLGAGSPEHDGADWVAVWRELLRHAAHVAAMAGVKRLGATAPVEGPAYDALRQVGFTPYAQETLLLAQGLQVTDREQGFVREQEPSDAWSVHQLYHLATPRAIQYADAFTSNHWDVGRRAGLRVRGFLIERGQEVVAYCQVISRGHRHVIDALTQQGESHLLEILVPVALAKAGITDKDTVWVGVPDYHTDYLDHFEEIGFRPSSRLTLMVKYMAVPAEAPELRPAIIPGAIDPLPIRAPSYSSFPGTIHAVSSRVVQQITWSR</sequence>
<dbReference type="SUPFAM" id="SSF55729">
    <property type="entry name" value="Acyl-CoA N-acyltransferases (Nat)"/>
    <property type="match status" value="1"/>
</dbReference>
<proteinExistence type="predicted"/>
<evidence type="ECO:0000313" key="2">
    <source>
        <dbReference type="Proteomes" id="UP000004221"/>
    </source>
</evidence>
<comment type="caution">
    <text evidence="1">The sequence shown here is derived from an EMBL/GenBank/DDBJ whole genome shotgun (WGS) entry which is preliminary data.</text>
</comment>
<dbReference type="Gene3D" id="3.40.630.30">
    <property type="match status" value="1"/>
</dbReference>
<gene>
    <name evidence="1" type="ORF">NITHO_2220008</name>
</gene>
<accession>I4EF80</accession>